<dbReference type="Pfam" id="PF00098">
    <property type="entry name" value="zf-CCHC"/>
    <property type="match status" value="5"/>
</dbReference>
<feature type="domain" description="CCHC-type" evidence="2">
    <location>
        <begin position="60"/>
        <end position="74"/>
    </location>
</feature>
<organism evidence="3 4">
    <name type="scientific">Acaulospora morrowiae</name>
    <dbReference type="NCBI Taxonomy" id="94023"/>
    <lineage>
        <taxon>Eukaryota</taxon>
        <taxon>Fungi</taxon>
        <taxon>Fungi incertae sedis</taxon>
        <taxon>Mucoromycota</taxon>
        <taxon>Glomeromycotina</taxon>
        <taxon>Glomeromycetes</taxon>
        <taxon>Diversisporales</taxon>
        <taxon>Acaulosporaceae</taxon>
        <taxon>Acaulospora</taxon>
    </lineage>
</organism>
<name>A0A9N8YZ11_9GLOM</name>
<dbReference type="GO" id="GO:0003676">
    <property type="term" value="F:nucleic acid binding"/>
    <property type="evidence" value="ECO:0007669"/>
    <property type="project" value="InterPro"/>
</dbReference>
<keyword evidence="1" id="KW-0862">Zinc</keyword>
<dbReference type="SMART" id="SM00343">
    <property type="entry name" value="ZnF_C2HC"/>
    <property type="match status" value="6"/>
</dbReference>
<comment type="caution">
    <text evidence="3">The sequence shown here is derived from an EMBL/GenBank/DDBJ whole genome shotgun (WGS) entry which is preliminary data.</text>
</comment>
<feature type="domain" description="CCHC-type" evidence="2">
    <location>
        <begin position="11"/>
        <end position="26"/>
    </location>
</feature>
<dbReference type="GO" id="GO:0008270">
    <property type="term" value="F:zinc ion binding"/>
    <property type="evidence" value="ECO:0007669"/>
    <property type="project" value="UniProtKB-KW"/>
</dbReference>
<gene>
    <name evidence="3" type="ORF">AMORRO_LOCUS1327</name>
</gene>
<dbReference type="EMBL" id="CAJVPV010000491">
    <property type="protein sequence ID" value="CAG8459522.1"/>
    <property type="molecule type" value="Genomic_DNA"/>
</dbReference>
<reference evidence="3" key="1">
    <citation type="submission" date="2021-06" db="EMBL/GenBank/DDBJ databases">
        <authorList>
            <person name="Kallberg Y."/>
            <person name="Tangrot J."/>
            <person name="Rosling A."/>
        </authorList>
    </citation>
    <scope>NUCLEOTIDE SEQUENCE</scope>
    <source>
        <strain evidence="3">CL551</strain>
    </source>
</reference>
<feature type="domain" description="CCHC-type" evidence="2">
    <location>
        <begin position="82"/>
        <end position="95"/>
    </location>
</feature>
<proteinExistence type="predicted"/>
<dbReference type="OrthoDB" id="3863715at2759"/>
<evidence type="ECO:0000259" key="2">
    <source>
        <dbReference type="PROSITE" id="PS50158"/>
    </source>
</evidence>
<feature type="domain" description="CCHC-type" evidence="2">
    <location>
        <begin position="119"/>
        <end position="134"/>
    </location>
</feature>
<evidence type="ECO:0000313" key="4">
    <source>
        <dbReference type="Proteomes" id="UP000789342"/>
    </source>
</evidence>
<evidence type="ECO:0000256" key="1">
    <source>
        <dbReference type="PROSITE-ProRule" id="PRU00047"/>
    </source>
</evidence>
<accession>A0A9N8YZ11</accession>
<dbReference type="Proteomes" id="UP000789342">
    <property type="component" value="Unassembled WGS sequence"/>
</dbReference>
<dbReference type="InterPro" id="IPR001878">
    <property type="entry name" value="Znf_CCHC"/>
</dbReference>
<keyword evidence="4" id="KW-1185">Reference proteome</keyword>
<dbReference type="InterPro" id="IPR036875">
    <property type="entry name" value="Znf_CCHC_sf"/>
</dbReference>
<protein>
    <submittedName>
        <fullName evidence="3">16374_t:CDS:1</fullName>
    </submittedName>
</protein>
<keyword evidence="1" id="KW-0863">Zinc-finger</keyword>
<sequence>MSNRGGRGSNCYKCGEPGHLARDCSQSNAVCYNCGNEGHFRINLAVKLSRDCKETQKEKKCYSCGASGHLSRDCYSGTSSECYKCGNRGHTSRNCDADDMYGDNHKSDYRSTRGSNPECYKCGKSGHIARNCENYSEEECYRAGHIARYCRSEDYNAGKACYICGVIVRDLRNASIVVNTGTEAEIAIRHKAPKFVIIANRKVISVKNVQKLAHDVENL</sequence>
<dbReference type="SUPFAM" id="SSF57756">
    <property type="entry name" value="Retrovirus zinc finger-like domains"/>
    <property type="match status" value="3"/>
</dbReference>
<dbReference type="AlphaFoldDB" id="A0A9N8YZ11"/>
<dbReference type="InterPro" id="IPR051714">
    <property type="entry name" value="Znf_CCHC_NABP"/>
</dbReference>
<dbReference type="Gene3D" id="4.10.60.10">
    <property type="entry name" value="Zinc finger, CCHC-type"/>
    <property type="match status" value="3"/>
</dbReference>
<dbReference type="PROSITE" id="PS50158">
    <property type="entry name" value="ZF_CCHC"/>
    <property type="match status" value="4"/>
</dbReference>
<evidence type="ECO:0000313" key="3">
    <source>
        <dbReference type="EMBL" id="CAG8459522.1"/>
    </source>
</evidence>
<dbReference type="PANTHER" id="PTHR23002">
    <property type="entry name" value="ZINC FINGER CCHC DOMAIN CONTAINING PROTEIN"/>
    <property type="match status" value="1"/>
</dbReference>
<keyword evidence="1" id="KW-0479">Metal-binding</keyword>